<dbReference type="RefSeq" id="WP_132794442.1">
    <property type="nucleotide sequence ID" value="NZ_SLXM01000004.1"/>
</dbReference>
<feature type="transmembrane region" description="Helical" evidence="1">
    <location>
        <begin position="5"/>
        <end position="22"/>
    </location>
</feature>
<evidence type="ECO:0000256" key="1">
    <source>
        <dbReference type="SAM" id="Phobius"/>
    </source>
</evidence>
<protein>
    <submittedName>
        <fullName evidence="2">Uncharacterized protein</fullName>
    </submittedName>
</protein>
<reference evidence="2 3" key="1">
    <citation type="submission" date="2019-03" db="EMBL/GenBank/DDBJ databases">
        <title>Genomic Encyclopedia of Type Strains, Phase IV (KMG-IV): sequencing the most valuable type-strain genomes for metagenomic binning, comparative biology and taxonomic classification.</title>
        <authorList>
            <person name="Goeker M."/>
        </authorList>
    </citation>
    <scope>NUCLEOTIDE SEQUENCE [LARGE SCALE GENOMIC DNA]</scope>
    <source>
        <strain evidence="2 3">DSM 14836</strain>
    </source>
</reference>
<organism evidence="2 3">
    <name type="scientific">Tenacibaculum skagerrakense</name>
    <dbReference type="NCBI Taxonomy" id="186571"/>
    <lineage>
        <taxon>Bacteria</taxon>
        <taxon>Pseudomonadati</taxon>
        <taxon>Bacteroidota</taxon>
        <taxon>Flavobacteriia</taxon>
        <taxon>Flavobacteriales</taxon>
        <taxon>Flavobacteriaceae</taxon>
        <taxon>Tenacibaculum</taxon>
    </lineage>
</organism>
<dbReference type="EMBL" id="SLXM01000004">
    <property type="protein sequence ID" value="TCP25055.1"/>
    <property type="molecule type" value="Genomic_DNA"/>
</dbReference>
<feature type="transmembrane region" description="Helical" evidence="1">
    <location>
        <begin position="42"/>
        <end position="63"/>
    </location>
</feature>
<keyword evidence="1" id="KW-1133">Transmembrane helix</keyword>
<sequence length="145" mass="14931">MNNKILTILIAIIGVVGIGLYANIMMVNKDDVAAIDGASSPMVSFAVILLIASVVVAVVASLLGFFKNPAALKRAILGVVSLGVVLLVSYLIADANQVINANDEIIAAAGSSVSKLTSTGIWGSLFLLVIAGAFFVFDLLKGLIK</sequence>
<feature type="transmembrane region" description="Helical" evidence="1">
    <location>
        <begin position="75"/>
        <end position="93"/>
    </location>
</feature>
<comment type="caution">
    <text evidence="2">The sequence shown here is derived from an EMBL/GenBank/DDBJ whole genome shotgun (WGS) entry which is preliminary data.</text>
</comment>
<dbReference type="OrthoDB" id="1202461at2"/>
<evidence type="ECO:0000313" key="2">
    <source>
        <dbReference type="EMBL" id="TCP25055.1"/>
    </source>
</evidence>
<accession>A0A4R2NUK6</accession>
<keyword evidence="1" id="KW-0812">Transmembrane</keyword>
<dbReference type="AlphaFoldDB" id="A0A4R2NUK6"/>
<dbReference type="Proteomes" id="UP000294564">
    <property type="component" value="Unassembled WGS sequence"/>
</dbReference>
<proteinExistence type="predicted"/>
<keyword evidence="1" id="KW-0472">Membrane</keyword>
<feature type="transmembrane region" description="Helical" evidence="1">
    <location>
        <begin position="121"/>
        <end position="140"/>
    </location>
</feature>
<evidence type="ECO:0000313" key="3">
    <source>
        <dbReference type="Proteomes" id="UP000294564"/>
    </source>
</evidence>
<keyword evidence="3" id="KW-1185">Reference proteome</keyword>
<gene>
    <name evidence="2" type="ORF">EV195_10486</name>
</gene>
<name>A0A4R2NUK6_9FLAO</name>